<evidence type="ECO:0000313" key="18">
    <source>
        <dbReference type="EMBL" id="KAJ6640159.1"/>
    </source>
</evidence>
<feature type="binding site" evidence="15">
    <location>
        <position position="382"/>
    </location>
    <ligand>
        <name>Zn(2+)</name>
        <dbReference type="ChEBI" id="CHEBI:29105"/>
        <label>2</label>
    </ligand>
</feature>
<dbReference type="GO" id="GO:0098552">
    <property type="term" value="C:side of membrane"/>
    <property type="evidence" value="ECO:0007669"/>
    <property type="project" value="UniProtKB-KW"/>
</dbReference>
<keyword evidence="6" id="KW-0336">GPI-anchor</keyword>
<feature type="binding site" evidence="15">
    <location>
        <position position="171"/>
    </location>
    <ligand>
        <name>Mg(2+)</name>
        <dbReference type="ChEBI" id="CHEBI:18420"/>
    </ligand>
</feature>
<evidence type="ECO:0000313" key="19">
    <source>
        <dbReference type="Proteomes" id="UP001151699"/>
    </source>
</evidence>
<evidence type="ECO:0000256" key="12">
    <source>
        <dbReference type="ARBA" id="ARBA00023180"/>
    </source>
</evidence>
<feature type="binding site" evidence="15">
    <location>
        <position position="383"/>
    </location>
    <ligand>
        <name>Zn(2+)</name>
        <dbReference type="ChEBI" id="CHEBI:29105"/>
        <label>2</label>
    </ligand>
</feature>
<feature type="binding site" evidence="15">
    <location>
        <position position="62"/>
    </location>
    <ligand>
        <name>Zn(2+)</name>
        <dbReference type="ChEBI" id="CHEBI:29105"/>
        <label>2</label>
    </ligand>
</feature>
<dbReference type="GO" id="GO:0046872">
    <property type="term" value="F:metal ion binding"/>
    <property type="evidence" value="ECO:0007669"/>
    <property type="project" value="UniProtKB-KW"/>
</dbReference>
<comment type="subcellular location">
    <subcellularLocation>
        <location evidence="1">Cell membrane</location>
        <topology evidence="1">Lipid-anchor</topology>
        <topology evidence="1">GPI-anchor</topology>
    </subcellularLocation>
</comment>
<feature type="binding site" evidence="15">
    <location>
        <position position="334"/>
    </location>
    <ligand>
        <name>Mg(2+)</name>
        <dbReference type="ChEBI" id="CHEBI:18420"/>
    </ligand>
</feature>
<dbReference type="InterPro" id="IPR001952">
    <property type="entry name" value="Alkaline_phosphatase"/>
</dbReference>
<dbReference type="PANTHER" id="PTHR11596">
    <property type="entry name" value="ALKALINE PHOSPHATASE"/>
    <property type="match status" value="1"/>
</dbReference>
<evidence type="ECO:0000256" key="7">
    <source>
        <dbReference type="ARBA" id="ARBA00022723"/>
    </source>
</evidence>
<dbReference type="InterPro" id="IPR017850">
    <property type="entry name" value="Alkaline_phosphatase_core_sf"/>
</dbReference>
<dbReference type="Pfam" id="PF00245">
    <property type="entry name" value="Alk_phosphatase"/>
    <property type="match status" value="1"/>
</dbReference>
<evidence type="ECO:0000256" key="3">
    <source>
        <dbReference type="ARBA" id="ARBA00012647"/>
    </source>
</evidence>
<comment type="cofactor">
    <cofactor evidence="15">
        <name>Mg(2+)</name>
        <dbReference type="ChEBI" id="CHEBI:18420"/>
    </cofactor>
    <text evidence="15">Binds 1 Mg(2+) ion.</text>
</comment>
<sequence length="545" mass="60260">CIGIVVLYEKENEVIVTVEAWRDDLSVEQEEWFDSALNELKLALSVKPNKRRAKNVILFVGDGMGQSTVTATRIHKVGEEGLLTWEKFPHSGLLKTYCFDKQVPDSTSTATALFGGVKANFETGGVDSSVPLGNCEASLNSSHRVDSILQWAQNEGMSTGFVTTTRVMHATPAALFAHTADRRWECEAKMPDSEKVKGCKDIARQLIENVPGKNFNVIMGGGRQCLVSNVTETVNDPIDTWSCVSMDGRNLIDDWKRDKAERGLRATVLQNNYDLSKMDPMKTDFVLGIFANGHLNYEHERSNGSTGMPSLKQMTSAAISVLSKNPKGFILVVESGLIDQAHHRGWARKAISETSAMDDAVNCTLGMLKNQLDQSLIIVTADHSHSLSINGYPRKGQNIFGIAQKSRFDGIPYTTLTYATGGVNGYQVEVDEHGSPRRKDPSTQDTTAFDYVQQVAILTDENTHSGSDVTVYATGPMAHLIHKVHEQSYIAHVISFVQLKLNMELRKADSCFHFVANPNHKRTKDVSNESDKDRYEKGEKGINKS</sequence>
<keyword evidence="5" id="KW-0597">Phosphoprotein</keyword>
<keyword evidence="12" id="KW-0325">Glycoprotein</keyword>
<keyword evidence="4" id="KW-1003">Cell membrane</keyword>
<evidence type="ECO:0000256" key="16">
    <source>
        <dbReference type="RuleBase" id="RU003946"/>
    </source>
</evidence>
<dbReference type="SUPFAM" id="SSF53649">
    <property type="entry name" value="Alkaline phosphatase-like"/>
    <property type="match status" value="1"/>
</dbReference>
<keyword evidence="8" id="KW-0378">Hydrolase</keyword>
<dbReference type="Proteomes" id="UP001151699">
    <property type="component" value="Chromosome X"/>
</dbReference>
<dbReference type="SMART" id="SM00098">
    <property type="entry name" value="alkPPc"/>
    <property type="match status" value="1"/>
</dbReference>
<dbReference type="OrthoDB" id="5818554at2759"/>
<name>A0A9Q0MZB5_9DIPT</name>
<dbReference type="CDD" id="cd16012">
    <property type="entry name" value="ALP"/>
    <property type="match status" value="1"/>
</dbReference>
<evidence type="ECO:0000256" key="5">
    <source>
        <dbReference type="ARBA" id="ARBA00022553"/>
    </source>
</evidence>
<organism evidence="18 19">
    <name type="scientific">Pseudolycoriella hygida</name>
    <dbReference type="NCBI Taxonomy" id="35572"/>
    <lineage>
        <taxon>Eukaryota</taxon>
        <taxon>Metazoa</taxon>
        <taxon>Ecdysozoa</taxon>
        <taxon>Arthropoda</taxon>
        <taxon>Hexapoda</taxon>
        <taxon>Insecta</taxon>
        <taxon>Pterygota</taxon>
        <taxon>Neoptera</taxon>
        <taxon>Endopterygota</taxon>
        <taxon>Diptera</taxon>
        <taxon>Nematocera</taxon>
        <taxon>Sciaroidea</taxon>
        <taxon>Sciaridae</taxon>
        <taxon>Pseudolycoriella</taxon>
    </lineage>
</organism>
<dbReference type="Gene3D" id="3.40.720.10">
    <property type="entry name" value="Alkaline Phosphatase, subunit A"/>
    <property type="match status" value="1"/>
</dbReference>
<dbReference type="EC" id="3.1.3.1" evidence="3"/>
<gene>
    <name evidence="18" type="primary">ALPL</name>
    <name evidence="18" type="ORF">Bhyg_12908</name>
</gene>
<evidence type="ECO:0000256" key="10">
    <source>
        <dbReference type="ARBA" id="ARBA00022842"/>
    </source>
</evidence>
<keyword evidence="7 15" id="KW-0479">Metal-binding</keyword>
<evidence type="ECO:0000256" key="9">
    <source>
        <dbReference type="ARBA" id="ARBA00022833"/>
    </source>
</evidence>
<keyword evidence="13" id="KW-0449">Lipoprotein</keyword>
<feature type="binding site" evidence="15">
    <location>
        <position position="62"/>
    </location>
    <ligand>
        <name>Mg(2+)</name>
        <dbReference type="ChEBI" id="CHEBI:18420"/>
    </ligand>
</feature>
<keyword evidence="10 15" id="KW-0460">Magnesium</keyword>
<keyword evidence="19" id="KW-1185">Reference proteome</keyword>
<dbReference type="GO" id="GO:0004035">
    <property type="term" value="F:alkaline phosphatase activity"/>
    <property type="evidence" value="ECO:0007669"/>
    <property type="project" value="UniProtKB-EC"/>
</dbReference>
<comment type="cofactor">
    <cofactor evidence="15">
        <name>Zn(2+)</name>
        <dbReference type="ChEBI" id="CHEBI:29105"/>
    </cofactor>
    <text evidence="15">Binds 2 Zn(2+) ions.</text>
</comment>
<keyword evidence="9 15" id="KW-0862">Zinc</keyword>
<dbReference type="AlphaFoldDB" id="A0A9Q0MZB5"/>
<keyword evidence="11" id="KW-0472">Membrane</keyword>
<evidence type="ECO:0000256" key="17">
    <source>
        <dbReference type="SAM" id="MobiDB-lite"/>
    </source>
</evidence>
<feature type="compositionally biased region" description="Basic and acidic residues" evidence="17">
    <location>
        <begin position="524"/>
        <end position="545"/>
    </location>
</feature>
<feature type="binding site" evidence="15">
    <location>
        <position position="339"/>
    </location>
    <ligand>
        <name>Zn(2+)</name>
        <dbReference type="ChEBI" id="CHEBI:29105"/>
        <label>2</label>
    </ligand>
</feature>
<feature type="active site" description="Phosphoserine intermediate" evidence="14">
    <location>
        <position position="106"/>
    </location>
</feature>
<dbReference type="EMBL" id="WJQU01000003">
    <property type="protein sequence ID" value="KAJ6640159.1"/>
    <property type="molecule type" value="Genomic_DNA"/>
</dbReference>
<feature type="binding site" evidence="15">
    <location>
        <position position="464"/>
    </location>
    <ligand>
        <name>Zn(2+)</name>
        <dbReference type="ChEBI" id="CHEBI:29105"/>
        <label>2</label>
    </ligand>
</feature>
<feature type="non-terminal residue" evidence="18">
    <location>
        <position position="545"/>
    </location>
</feature>
<evidence type="ECO:0000256" key="13">
    <source>
        <dbReference type="ARBA" id="ARBA00023288"/>
    </source>
</evidence>
<evidence type="ECO:0000256" key="14">
    <source>
        <dbReference type="PIRSR" id="PIRSR601952-1"/>
    </source>
</evidence>
<evidence type="ECO:0000256" key="11">
    <source>
        <dbReference type="ARBA" id="ARBA00023136"/>
    </source>
</evidence>
<dbReference type="GO" id="GO:0005886">
    <property type="term" value="C:plasma membrane"/>
    <property type="evidence" value="ECO:0007669"/>
    <property type="project" value="UniProtKB-SubCell"/>
</dbReference>
<evidence type="ECO:0000256" key="4">
    <source>
        <dbReference type="ARBA" id="ARBA00022475"/>
    </source>
</evidence>
<dbReference type="PRINTS" id="PR00113">
    <property type="entry name" value="ALKPHPHTASE"/>
</dbReference>
<dbReference type="PANTHER" id="PTHR11596:SF5">
    <property type="entry name" value="ALKALINE PHOSPHATASE"/>
    <property type="match status" value="1"/>
</dbReference>
<protein>
    <recommendedName>
        <fullName evidence="3">alkaline phosphatase</fullName>
        <ecNumber evidence="3">3.1.3.1</ecNumber>
    </recommendedName>
</protein>
<comment type="caution">
    <text evidence="18">The sequence shown here is derived from an EMBL/GenBank/DDBJ whole genome shotgun (WGS) entry which is preliminary data.</text>
</comment>
<evidence type="ECO:0000256" key="8">
    <source>
        <dbReference type="ARBA" id="ARBA00022801"/>
    </source>
</evidence>
<feature type="binding site" evidence="15">
    <location>
        <position position="343"/>
    </location>
    <ligand>
        <name>Zn(2+)</name>
        <dbReference type="ChEBI" id="CHEBI:29105"/>
        <label>2</label>
    </ligand>
</feature>
<evidence type="ECO:0000256" key="6">
    <source>
        <dbReference type="ARBA" id="ARBA00022622"/>
    </source>
</evidence>
<reference evidence="18" key="1">
    <citation type="submission" date="2022-07" db="EMBL/GenBank/DDBJ databases">
        <authorList>
            <person name="Trinca V."/>
            <person name="Uliana J.V.C."/>
            <person name="Torres T.T."/>
            <person name="Ward R.J."/>
            <person name="Monesi N."/>
        </authorList>
    </citation>
    <scope>NUCLEOTIDE SEQUENCE</scope>
    <source>
        <strain evidence="18">HSMRA1968</strain>
        <tissue evidence="18">Whole embryos</tissue>
    </source>
</reference>
<evidence type="ECO:0000256" key="15">
    <source>
        <dbReference type="PIRSR" id="PIRSR601952-2"/>
    </source>
</evidence>
<comment type="similarity">
    <text evidence="2 16">Belongs to the alkaline phosphatase family.</text>
</comment>
<dbReference type="FunFam" id="3.40.720.10:FF:000008">
    <property type="entry name" value="Alkaline phosphatase"/>
    <property type="match status" value="1"/>
</dbReference>
<feature type="non-terminal residue" evidence="18">
    <location>
        <position position="1"/>
    </location>
</feature>
<feature type="binding site" evidence="15">
    <location>
        <position position="169"/>
    </location>
    <ligand>
        <name>Mg(2+)</name>
        <dbReference type="ChEBI" id="CHEBI:18420"/>
    </ligand>
</feature>
<evidence type="ECO:0000256" key="2">
    <source>
        <dbReference type="ARBA" id="ARBA00005984"/>
    </source>
</evidence>
<feature type="region of interest" description="Disordered" evidence="17">
    <location>
        <begin position="521"/>
        <end position="545"/>
    </location>
</feature>
<proteinExistence type="inferred from homology"/>
<evidence type="ECO:0000256" key="1">
    <source>
        <dbReference type="ARBA" id="ARBA00004609"/>
    </source>
</evidence>
<accession>A0A9Q0MZB5</accession>